<dbReference type="OrthoDB" id="7069137at2"/>
<dbReference type="AlphaFoldDB" id="A0A5R8MBA5"/>
<dbReference type="RefSeq" id="WP_138182753.1">
    <property type="nucleotide sequence ID" value="NZ_VBUI01000035.1"/>
</dbReference>
<protein>
    <submittedName>
        <fullName evidence="1">Uncharacterized protein</fullName>
    </submittedName>
</protein>
<reference evidence="1 2" key="1">
    <citation type="journal article" date="2007" name="Int. J. Syst. Evol. Microbiol.">
        <title>Halomonas saccharevitans sp. nov., Halomonas arcis sp. nov. and Halomonas subterranea sp. nov., halophilic bacteria isolated from hypersaline environments of China.</title>
        <authorList>
            <person name="Xu X.W."/>
            <person name="Wu Y.H."/>
            <person name="Zhou Z."/>
            <person name="Wang C.S."/>
            <person name="Zhou Y.G."/>
            <person name="Zhang H.B."/>
            <person name="Wang Y."/>
            <person name="Wu M."/>
        </authorList>
    </citation>
    <scope>NUCLEOTIDE SEQUENCE [LARGE SCALE GENOMIC DNA]</scope>
    <source>
        <strain evidence="1 2">TBZ3</strain>
    </source>
</reference>
<accession>A0A5R8MBA5</accession>
<sequence length="426" mass="47747">MPKLKPKFYKTVNFFDLSLFCICYGYKDNNGEPLKYASPLNINDILREVTGFSCSYSAPLLGGSIYHEFVENSSVSESSLALDVQDKALESSVEQGGQDVLGSAEGSDVDVVYAARSSSSFEKCSLEETSSGEVSVDSVEAVNDEAVVEDDKPARVYNGGKLDVYLQDIREFEDCFVLLINSTNLNSSHGVTRDVTSGVRKEEQLTVDQGADLSTHIIVFKDTEDCRQRCLVEKTSGLSTSILKSFFDYLGKLVVENDKKVFEIDDPDGKLEKNGGLKKRTIWPRITFQGHPCESFFQDLENGYMNGIYLVGEPKNFKAMDVEVPVDFQEVIIKIDAKVGDLETPGKKIQRLMKYGKSQNLDKLRVTFKDASGSPHTREIDMEEPLGKDNLEYVKKRRIGMAFRPKSSYSQVRREFVKKMLEVADE</sequence>
<comment type="caution">
    <text evidence="1">The sequence shown here is derived from an EMBL/GenBank/DDBJ whole genome shotgun (WGS) entry which is preliminary data.</text>
</comment>
<gene>
    <name evidence="1" type="ORF">FEI13_17270</name>
</gene>
<dbReference type="Proteomes" id="UP000306973">
    <property type="component" value="Unassembled WGS sequence"/>
</dbReference>
<evidence type="ECO:0000313" key="2">
    <source>
        <dbReference type="Proteomes" id="UP000306973"/>
    </source>
</evidence>
<organism evidence="1 2">
    <name type="scientific">Halomonas urmiana</name>
    <dbReference type="NCBI Taxonomy" id="490901"/>
    <lineage>
        <taxon>Bacteria</taxon>
        <taxon>Pseudomonadati</taxon>
        <taxon>Pseudomonadota</taxon>
        <taxon>Gammaproteobacteria</taxon>
        <taxon>Oceanospirillales</taxon>
        <taxon>Halomonadaceae</taxon>
        <taxon>Halomonas</taxon>
    </lineage>
</organism>
<proteinExistence type="predicted"/>
<keyword evidence="2" id="KW-1185">Reference proteome</keyword>
<evidence type="ECO:0000313" key="1">
    <source>
        <dbReference type="EMBL" id="TLF46039.1"/>
    </source>
</evidence>
<dbReference type="EMBL" id="VBUI01000035">
    <property type="protein sequence ID" value="TLF46039.1"/>
    <property type="molecule type" value="Genomic_DNA"/>
</dbReference>
<name>A0A5R8MBA5_9GAMM</name>